<organism evidence="2 3">
    <name type="scientific">Peronospora matthiolae</name>
    <dbReference type="NCBI Taxonomy" id="2874970"/>
    <lineage>
        <taxon>Eukaryota</taxon>
        <taxon>Sar</taxon>
        <taxon>Stramenopiles</taxon>
        <taxon>Oomycota</taxon>
        <taxon>Peronosporomycetes</taxon>
        <taxon>Peronosporales</taxon>
        <taxon>Peronosporaceae</taxon>
        <taxon>Peronospora</taxon>
    </lineage>
</organism>
<comment type="caution">
    <text evidence="2">The sequence shown here is derived from an EMBL/GenBank/DDBJ whole genome shotgun (WGS) entry which is preliminary data.</text>
</comment>
<name>A0AAV1VBZ8_9STRA</name>
<feature type="compositionally biased region" description="Acidic residues" evidence="1">
    <location>
        <begin position="61"/>
        <end position="75"/>
    </location>
</feature>
<evidence type="ECO:0000313" key="3">
    <source>
        <dbReference type="Proteomes" id="UP001162060"/>
    </source>
</evidence>
<dbReference type="AlphaFoldDB" id="A0AAV1VBZ8"/>
<evidence type="ECO:0000256" key="1">
    <source>
        <dbReference type="SAM" id="MobiDB-lite"/>
    </source>
</evidence>
<feature type="region of interest" description="Disordered" evidence="1">
    <location>
        <begin position="1"/>
        <end position="95"/>
    </location>
</feature>
<sequence>MQGLQSIGSPNDHTLPPGQEAVKMAPHALSSTREAPAAGPANVASRPVRVASMLLDRVNDGDPEVDSSSDKDDQDTSSMDHDAATARSSDDDRLSQVATELPARAVYIAVATAYTMDTTTTSHEVVSSAATAYDVVDVSRTCDDRLGWQTSVMPDRAVYDASIPCDDKLSAGPCPQVDDCTPCRAGSMLPAGDAQAPATTATVPIDVD</sequence>
<proteinExistence type="predicted"/>
<gene>
    <name evidence="2" type="ORF">PM001_LOCUS28169</name>
</gene>
<feature type="compositionally biased region" description="Basic and acidic residues" evidence="1">
    <location>
        <begin position="78"/>
        <end position="94"/>
    </location>
</feature>
<dbReference type="Proteomes" id="UP001162060">
    <property type="component" value="Unassembled WGS sequence"/>
</dbReference>
<accession>A0AAV1VBZ8</accession>
<evidence type="ECO:0000313" key="2">
    <source>
        <dbReference type="EMBL" id="CAK7943019.1"/>
    </source>
</evidence>
<protein>
    <submittedName>
        <fullName evidence="2">Uncharacterized protein</fullName>
    </submittedName>
</protein>
<dbReference type="EMBL" id="CAKLBY020000286">
    <property type="protein sequence ID" value="CAK7943019.1"/>
    <property type="molecule type" value="Genomic_DNA"/>
</dbReference>
<reference evidence="2" key="1">
    <citation type="submission" date="2024-01" db="EMBL/GenBank/DDBJ databases">
        <authorList>
            <person name="Webb A."/>
        </authorList>
    </citation>
    <scope>NUCLEOTIDE SEQUENCE</scope>
    <source>
        <strain evidence="2">Pm1</strain>
    </source>
</reference>
<feature type="compositionally biased region" description="Polar residues" evidence="1">
    <location>
        <begin position="1"/>
        <end position="12"/>
    </location>
</feature>